<keyword evidence="2" id="KW-0175">Coiled coil</keyword>
<dbReference type="InterPro" id="IPR058647">
    <property type="entry name" value="BSH_CzcB-like"/>
</dbReference>
<sequence length="391" mass="40404" precursor="true">MTRKARHGRMGWLAVGLVASLAAACAGNGSAKEKDATTAAPPVLDVGKENTVTVAVDDIITGPVVSGTLAPKTQATVRAEVGGAVLTVTAEQGQAVRRGQLLARIEARTAGEAVSSAESSVRSQEQALDLARRELARAEKLVSAGAVAERAVEAARNDVVRLESEVASARSRLSNARKSLGDATVHAPISGIVAARPVNAGDVVAPGTELYTIVDPSSIQLEASVPSESLSLVRVGAEVIFEVRGYPDQTFSGKVERISPTADPTTRQVLIWVTVDNRSGRLVAGLFADGRVTQEARKGLILPSSVVSDIATQPSVLRIKDGKVERVSVRTGLVDAQNERVEVVDGLAEGDVLLTGVAQGVTPGTQVKVIDRAQAAKAGAASSSTQPAPKS</sequence>
<keyword evidence="3" id="KW-0732">Signal</keyword>
<dbReference type="AlphaFoldDB" id="A0A143PU53"/>
<feature type="domain" description="CusB-like beta-barrel" evidence="4">
    <location>
        <begin position="221"/>
        <end position="295"/>
    </location>
</feature>
<name>A0A143PU53_LUTPR</name>
<dbReference type="GO" id="GO:1990281">
    <property type="term" value="C:efflux pump complex"/>
    <property type="evidence" value="ECO:0007669"/>
    <property type="project" value="TreeGrafter"/>
</dbReference>
<dbReference type="GO" id="GO:0015562">
    <property type="term" value="F:efflux transmembrane transporter activity"/>
    <property type="evidence" value="ECO:0007669"/>
    <property type="project" value="TreeGrafter"/>
</dbReference>
<dbReference type="InterPro" id="IPR006143">
    <property type="entry name" value="RND_pump_MFP"/>
</dbReference>
<evidence type="ECO:0000256" key="1">
    <source>
        <dbReference type="ARBA" id="ARBA00009477"/>
    </source>
</evidence>
<organism evidence="6 7">
    <name type="scientific">Luteitalea pratensis</name>
    <dbReference type="NCBI Taxonomy" id="1855912"/>
    <lineage>
        <taxon>Bacteria</taxon>
        <taxon>Pseudomonadati</taxon>
        <taxon>Acidobacteriota</taxon>
        <taxon>Vicinamibacteria</taxon>
        <taxon>Vicinamibacterales</taxon>
        <taxon>Vicinamibacteraceae</taxon>
        <taxon>Luteitalea</taxon>
    </lineage>
</organism>
<feature type="signal peptide" evidence="3">
    <location>
        <begin position="1"/>
        <end position="31"/>
    </location>
</feature>
<reference evidence="6 7" key="1">
    <citation type="journal article" date="2016" name="Genome Announc.">
        <title>First Complete Genome Sequence of a Subdivision 6 Acidobacterium Strain.</title>
        <authorList>
            <person name="Huang S."/>
            <person name="Vieira S."/>
            <person name="Bunk B."/>
            <person name="Riedel T."/>
            <person name="Sproer C."/>
            <person name="Overmann J."/>
        </authorList>
    </citation>
    <scope>NUCLEOTIDE SEQUENCE [LARGE SCALE GENOMIC DNA]</scope>
    <source>
        <strain evidence="7">DSM 100886 HEG_-6_39</strain>
    </source>
</reference>
<feature type="chain" id="PRO_5007511964" evidence="3">
    <location>
        <begin position="32"/>
        <end position="391"/>
    </location>
</feature>
<dbReference type="NCBIfam" id="TIGR01730">
    <property type="entry name" value="RND_mfp"/>
    <property type="match status" value="1"/>
</dbReference>
<keyword evidence="7" id="KW-1185">Reference proteome</keyword>
<dbReference type="KEGG" id="abac:LuPra_04599"/>
<evidence type="ECO:0000256" key="3">
    <source>
        <dbReference type="SAM" id="SignalP"/>
    </source>
</evidence>
<dbReference type="SUPFAM" id="SSF111369">
    <property type="entry name" value="HlyD-like secretion proteins"/>
    <property type="match status" value="1"/>
</dbReference>
<evidence type="ECO:0000313" key="6">
    <source>
        <dbReference type="EMBL" id="AMY11349.1"/>
    </source>
</evidence>
<dbReference type="InterPro" id="IPR058792">
    <property type="entry name" value="Beta-barrel_RND_2"/>
</dbReference>
<feature type="domain" description="CzcB-like barrel-sandwich hybrid" evidence="5">
    <location>
        <begin position="75"/>
        <end position="215"/>
    </location>
</feature>
<evidence type="ECO:0000313" key="7">
    <source>
        <dbReference type="Proteomes" id="UP000076079"/>
    </source>
</evidence>
<dbReference type="PANTHER" id="PTHR30469:SF38">
    <property type="entry name" value="HLYD FAMILY SECRETION PROTEIN"/>
    <property type="match status" value="1"/>
</dbReference>
<dbReference type="Gene3D" id="2.40.420.20">
    <property type="match status" value="1"/>
</dbReference>
<dbReference type="PATRIC" id="fig|1813736.3.peg.4850"/>
<evidence type="ECO:0000256" key="2">
    <source>
        <dbReference type="SAM" id="Coils"/>
    </source>
</evidence>
<dbReference type="Pfam" id="PF25954">
    <property type="entry name" value="Beta-barrel_RND_2"/>
    <property type="match status" value="1"/>
</dbReference>
<comment type="similarity">
    <text evidence="1">Belongs to the membrane fusion protein (MFP) (TC 8.A.1) family.</text>
</comment>
<accession>A0A143PU53</accession>
<evidence type="ECO:0000259" key="4">
    <source>
        <dbReference type="Pfam" id="PF25954"/>
    </source>
</evidence>
<dbReference type="Gene3D" id="2.40.30.170">
    <property type="match status" value="1"/>
</dbReference>
<dbReference type="STRING" id="1855912.LuPra_04599"/>
<proteinExistence type="inferred from homology"/>
<dbReference type="FunFam" id="2.40.30.170:FF:000010">
    <property type="entry name" value="Efflux RND transporter periplasmic adaptor subunit"/>
    <property type="match status" value="1"/>
</dbReference>
<dbReference type="PANTHER" id="PTHR30469">
    <property type="entry name" value="MULTIDRUG RESISTANCE PROTEIN MDTA"/>
    <property type="match status" value="1"/>
</dbReference>
<dbReference type="Pfam" id="PF25973">
    <property type="entry name" value="BSH_CzcB"/>
    <property type="match status" value="1"/>
</dbReference>
<dbReference type="Gene3D" id="1.10.287.470">
    <property type="entry name" value="Helix hairpin bin"/>
    <property type="match status" value="1"/>
</dbReference>
<dbReference type="EMBL" id="CP015136">
    <property type="protein sequence ID" value="AMY11349.1"/>
    <property type="molecule type" value="Genomic_DNA"/>
</dbReference>
<gene>
    <name evidence="6" type="primary">mdtA_1</name>
    <name evidence="6" type="ORF">LuPra_04599</name>
</gene>
<evidence type="ECO:0000259" key="5">
    <source>
        <dbReference type="Pfam" id="PF25973"/>
    </source>
</evidence>
<dbReference type="Proteomes" id="UP000076079">
    <property type="component" value="Chromosome"/>
</dbReference>
<feature type="coiled-coil region" evidence="2">
    <location>
        <begin position="114"/>
        <end position="179"/>
    </location>
</feature>
<protein>
    <submittedName>
        <fullName evidence="6">Multidrug transporter MdtA</fullName>
    </submittedName>
</protein>
<reference evidence="7" key="2">
    <citation type="submission" date="2016-04" db="EMBL/GenBank/DDBJ databases">
        <title>First Complete Genome Sequence of a Subdivision 6 Acidobacterium.</title>
        <authorList>
            <person name="Huang S."/>
            <person name="Vieira S."/>
            <person name="Bunk B."/>
            <person name="Riedel T."/>
            <person name="Sproeer C."/>
            <person name="Overmann J."/>
        </authorList>
    </citation>
    <scope>NUCLEOTIDE SEQUENCE [LARGE SCALE GENOMIC DNA]</scope>
    <source>
        <strain evidence="7">DSM 100886 HEG_-6_39</strain>
    </source>
</reference>
<dbReference type="PROSITE" id="PS51257">
    <property type="entry name" value="PROKAR_LIPOPROTEIN"/>
    <property type="match status" value="1"/>
</dbReference>
<dbReference type="Gene3D" id="2.40.50.100">
    <property type="match status" value="1"/>
</dbReference>